<dbReference type="SMART" id="SM00066">
    <property type="entry name" value="GAL4"/>
    <property type="match status" value="1"/>
</dbReference>
<dbReference type="Gene3D" id="4.10.240.10">
    <property type="entry name" value="Zn(2)-C6 fungal-type DNA-binding domain"/>
    <property type="match status" value="1"/>
</dbReference>
<dbReference type="PANTHER" id="PTHR47660:SF2">
    <property type="entry name" value="TRANSCRIPTION FACTOR WITH C2H2 AND ZN(2)-CYS(6) DNA BINDING DOMAIN (EUROFUNG)"/>
    <property type="match status" value="1"/>
</dbReference>
<accession>A0AAD9EBW7</accession>
<evidence type="ECO:0000256" key="3">
    <source>
        <dbReference type="ARBA" id="ARBA00022833"/>
    </source>
</evidence>
<feature type="domain" description="Zn(2)-C6 fungal-type" evidence="9">
    <location>
        <begin position="117"/>
        <end position="146"/>
    </location>
</feature>
<sequence>MTGTKWVFRLTSGLDQFQRLASKTICPFFTSTRSPETVHNMNGDSRSLRCRYCDEAFKRKEHLDRHLRRHLGSKPFQCTVCLKAFSRKDVLNRHLTTHDLNSAISSSPRRPGKKPQACLSCSRAKQRCSKGNPCRSCASKGRICRYPSDGVPSDGVTTPDGQSDGSETPAVDAGDQRTLPNASSCDATAPMPTDAEYGRLITLNETGPSLNADVIPMPSYSIRTAEHSGQPVNIVSEFDTFSASMNPTGVEGAQAWNSAFVSFNQPFPWSFTENLFNHELPGSVPSSVLNSNGVFSQGGAPAVSRYIDPIDGLGPSPGGKPCASCEDIPPFPSLELYDEDTLLAEDFRHVSKINGYERLAQFFQEQSPSGDQVFPEARVIHTFVQLYYEHFDFQFPFIHPAMIETGDESWVSVLAVASIGSQYSSISNSEQYSKGLQELLGRAVAVYFSGSQRGSMRAQWQRSQLISLCRFVTTNKIGEGGLPPSREFDWSIAFTLSFLSLPPIYKLHELTDRFPAHELVWKCRDAERWRIESRCPEGSTVVPRLIKHFTKNPAVRAAGRIGLDLSNKHDVVTKMGSFARQMHMLSLYTEEKFLHYQLSSPIWKTLMAGMSNPVDTQPNINTLLTNAATSVNDAFETLRGIDISRSESPESDALLTYYHVLSILRQVPLRKLYEFSGWQVTEPQIEAAREYLQKWMRNKPSHARKCLWHAAVVFKILRNKKHFSCDSPFCMLVVALYIWAFDQFAQIKENMSPSDAVNCVGTDRPTRVDLLQDEKELEEWLENGSSSVHITGVGVLKSTKSGARMISECRRILLSASGWSPLCSFLAGAWERVSGGGRPHDWSEA</sequence>
<evidence type="ECO:0000256" key="8">
    <source>
        <dbReference type="SAM" id="MobiDB-lite"/>
    </source>
</evidence>
<dbReference type="PROSITE" id="PS00028">
    <property type="entry name" value="ZINC_FINGER_C2H2_1"/>
    <property type="match status" value="2"/>
</dbReference>
<evidence type="ECO:0000256" key="1">
    <source>
        <dbReference type="ARBA" id="ARBA00022723"/>
    </source>
</evidence>
<keyword evidence="4" id="KW-0805">Transcription regulation</keyword>
<keyword evidence="1" id="KW-0479">Metal-binding</keyword>
<reference evidence="11" key="1">
    <citation type="submission" date="2023-01" db="EMBL/GenBank/DDBJ databases">
        <title>Colletotrichum chrysophilum M932 genome sequence.</title>
        <authorList>
            <person name="Baroncelli R."/>
        </authorList>
    </citation>
    <scope>NUCLEOTIDE SEQUENCE</scope>
    <source>
        <strain evidence="11">M932</strain>
    </source>
</reference>
<evidence type="ECO:0000256" key="2">
    <source>
        <dbReference type="ARBA" id="ARBA00022771"/>
    </source>
</evidence>
<evidence type="ECO:0000259" key="10">
    <source>
        <dbReference type="PROSITE" id="PS50157"/>
    </source>
</evidence>
<dbReference type="PROSITE" id="PS50157">
    <property type="entry name" value="ZINC_FINGER_C2H2_2"/>
    <property type="match status" value="2"/>
</dbReference>
<dbReference type="Pfam" id="PF00096">
    <property type="entry name" value="zf-C2H2"/>
    <property type="match status" value="2"/>
</dbReference>
<dbReference type="InterPro" id="IPR013087">
    <property type="entry name" value="Znf_C2H2_type"/>
</dbReference>
<dbReference type="InterPro" id="IPR036236">
    <property type="entry name" value="Znf_C2H2_sf"/>
</dbReference>
<dbReference type="Proteomes" id="UP001243330">
    <property type="component" value="Unassembled WGS sequence"/>
</dbReference>
<feature type="domain" description="C2H2-type" evidence="10">
    <location>
        <begin position="48"/>
        <end position="75"/>
    </location>
</feature>
<dbReference type="EMBL" id="JAQOWY010000438">
    <property type="protein sequence ID" value="KAK1842042.1"/>
    <property type="molecule type" value="Genomic_DNA"/>
</dbReference>
<dbReference type="PROSITE" id="PS00463">
    <property type="entry name" value="ZN2_CY6_FUNGAL_1"/>
    <property type="match status" value="1"/>
</dbReference>
<dbReference type="InterPro" id="IPR036864">
    <property type="entry name" value="Zn2-C6_fun-type_DNA-bd_sf"/>
</dbReference>
<gene>
    <name evidence="11" type="ORF">CCHR01_15320</name>
</gene>
<dbReference type="SMART" id="SM00355">
    <property type="entry name" value="ZnF_C2H2"/>
    <property type="match status" value="2"/>
</dbReference>
<dbReference type="SUPFAM" id="SSF57667">
    <property type="entry name" value="beta-beta-alpha zinc fingers"/>
    <property type="match status" value="1"/>
</dbReference>
<dbReference type="GO" id="GO:0000981">
    <property type="term" value="F:DNA-binding transcription factor activity, RNA polymerase II-specific"/>
    <property type="evidence" value="ECO:0007669"/>
    <property type="project" value="InterPro"/>
</dbReference>
<evidence type="ECO:0000256" key="5">
    <source>
        <dbReference type="ARBA" id="ARBA00023163"/>
    </source>
</evidence>
<dbReference type="CDD" id="cd00067">
    <property type="entry name" value="GAL4"/>
    <property type="match status" value="1"/>
</dbReference>
<comment type="caution">
    <text evidence="11">The sequence shown here is derived from an EMBL/GenBank/DDBJ whole genome shotgun (WGS) entry which is preliminary data.</text>
</comment>
<dbReference type="InterPro" id="IPR001138">
    <property type="entry name" value="Zn2Cys6_DnaBD"/>
</dbReference>
<feature type="region of interest" description="Disordered" evidence="8">
    <location>
        <begin position="148"/>
        <end position="191"/>
    </location>
</feature>
<evidence type="ECO:0000259" key="9">
    <source>
        <dbReference type="PROSITE" id="PS50048"/>
    </source>
</evidence>
<protein>
    <submittedName>
        <fullName evidence="11">Uncharacterized protein</fullName>
    </submittedName>
</protein>
<dbReference type="PANTHER" id="PTHR47660">
    <property type="entry name" value="TRANSCRIPTION FACTOR WITH C2H2 AND ZN(2)-CYS(6) DNA BINDING DOMAIN (EUROFUNG)-RELATED-RELATED"/>
    <property type="match status" value="1"/>
</dbReference>
<evidence type="ECO:0000313" key="11">
    <source>
        <dbReference type="EMBL" id="KAK1842042.1"/>
    </source>
</evidence>
<keyword evidence="5" id="KW-0804">Transcription</keyword>
<dbReference type="PROSITE" id="PS50048">
    <property type="entry name" value="ZN2_CY6_FUNGAL_2"/>
    <property type="match status" value="1"/>
</dbReference>
<keyword evidence="3" id="KW-0862">Zinc</keyword>
<keyword evidence="12" id="KW-1185">Reference proteome</keyword>
<evidence type="ECO:0000256" key="7">
    <source>
        <dbReference type="PROSITE-ProRule" id="PRU00042"/>
    </source>
</evidence>
<feature type="compositionally biased region" description="Polar residues" evidence="8">
    <location>
        <begin position="155"/>
        <end position="166"/>
    </location>
</feature>
<evidence type="ECO:0000313" key="12">
    <source>
        <dbReference type="Proteomes" id="UP001243330"/>
    </source>
</evidence>
<proteinExistence type="predicted"/>
<dbReference type="Pfam" id="PF00172">
    <property type="entry name" value="Zn_clus"/>
    <property type="match status" value="1"/>
</dbReference>
<feature type="domain" description="C2H2-type" evidence="10">
    <location>
        <begin position="76"/>
        <end position="103"/>
    </location>
</feature>
<dbReference type="GO" id="GO:0008270">
    <property type="term" value="F:zinc ion binding"/>
    <property type="evidence" value="ECO:0007669"/>
    <property type="project" value="UniProtKB-KW"/>
</dbReference>
<organism evidence="11 12">
    <name type="scientific">Colletotrichum chrysophilum</name>
    <dbReference type="NCBI Taxonomy" id="1836956"/>
    <lineage>
        <taxon>Eukaryota</taxon>
        <taxon>Fungi</taxon>
        <taxon>Dikarya</taxon>
        <taxon>Ascomycota</taxon>
        <taxon>Pezizomycotina</taxon>
        <taxon>Sordariomycetes</taxon>
        <taxon>Hypocreomycetidae</taxon>
        <taxon>Glomerellales</taxon>
        <taxon>Glomerellaceae</taxon>
        <taxon>Colletotrichum</taxon>
        <taxon>Colletotrichum gloeosporioides species complex</taxon>
    </lineage>
</organism>
<dbReference type="AlphaFoldDB" id="A0AAD9EBW7"/>
<dbReference type="FunFam" id="3.30.160.60:FF:002343">
    <property type="entry name" value="Zinc finger protein 33A"/>
    <property type="match status" value="1"/>
</dbReference>
<keyword evidence="6" id="KW-0539">Nucleus</keyword>
<keyword evidence="2 7" id="KW-0863">Zinc-finger</keyword>
<dbReference type="SUPFAM" id="SSF57701">
    <property type="entry name" value="Zn2/Cys6 DNA-binding domain"/>
    <property type="match status" value="1"/>
</dbReference>
<evidence type="ECO:0000256" key="6">
    <source>
        <dbReference type="ARBA" id="ARBA00023242"/>
    </source>
</evidence>
<dbReference type="Gene3D" id="3.30.160.60">
    <property type="entry name" value="Classic Zinc Finger"/>
    <property type="match status" value="2"/>
</dbReference>
<name>A0AAD9EBW7_9PEZI</name>
<evidence type="ECO:0000256" key="4">
    <source>
        <dbReference type="ARBA" id="ARBA00023015"/>
    </source>
</evidence>